<reference evidence="3" key="1">
    <citation type="submission" date="2015-11" db="EMBL/GenBank/DDBJ databases">
        <title>Draft Genome Sequence of the Radioresistant Bacterium Deinococcus grandis, Isolated from Freshwater Fish in Japan.</title>
        <authorList>
            <person name="Satoh K."/>
            <person name="Onodera T."/>
            <person name="Omoso K."/>
            <person name="Takeda-Yano K."/>
            <person name="Katayama T."/>
            <person name="Oono Y."/>
            <person name="Narumi I."/>
        </authorList>
    </citation>
    <scope>NUCLEOTIDE SEQUENCE [LARGE SCALE GENOMIC DNA]</scope>
    <source>
        <strain evidence="3">ATCC 43672</strain>
    </source>
</reference>
<comment type="caution">
    <text evidence="2">The sequence shown here is derived from an EMBL/GenBank/DDBJ whole genome shotgun (WGS) entry which is preliminary data.</text>
</comment>
<feature type="region of interest" description="Disordered" evidence="1">
    <location>
        <begin position="1"/>
        <end position="39"/>
    </location>
</feature>
<evidence type="ECO:0000256" key="1">
    <source>
        <dbReference type="SAM" id="MobiDB-lite"/>
    </source>
</evidence>
<name>A0A100HNC4_9DEIO</name>
<evidence type="ECO:0000313" key="3">
    <source>
        <dbReference type="Proteomes" id="UP000056209"/>
    </source>
</evidence>
<protein>
    <submittedName>
        <fullName evidence="2">Uncharacterized protein</fullName>
    </submittedName>
</protein>
<feature type="compositionally biased region" description="Basic and acidic residues" evidence="1">
    <location>
        <begin position="8"/>
        <end position="28"/>
    </location>
</feature>
<accession>A0A100HNC4</accession>
<dbReference type="AlphaFoldDB" id="A0A100HNC4"/>
<dbReference type="EMBL" id="BCMS01000006">
    <property type="protein sequence ID" value="GAQ23891.1"/>
    <property type="molecule type" value="Genomic_DNA"/>
</dbReference>
<gene>
    <name evidence="2" type="ORF">DEIGR_400024</name>
</gene>
<keyword evidence="3" id="KW-1185">Reference proteome</keyword>
<organism evidence="2 3">
    <name type="scientific">Deinococcus grandis</name>
    <dbReference type="NCBI Taxonomy" id="57498"/>
    <lineage>
        <taxon>Bacteria</taxon>
        <taxon>Thermotogati</taxon>
        <taxon>Deinococcota</taxon>
        <taxon>Deinococci</taxon>
        <taxon>Deinococcales</taxon>
        <taxon>Deinococcaceae</taxon>
        <taxon>Deinococcus</taxon>
    </lineage>
</organism>
<sequence length="257" mass="29198">MQEPLAESGERQRKPREPERICGAEGKRGAGPCRHPAGFRTDHKGSGRCYLHGGLTPAPTGRYSSVERPRVRELLERFESDPDPLNLLAEVQLLRALLLDFINRFDEQDRMLTRWNMSFEKSFQSDWADWWRTMRADALEREDDLSAELVERMPDPMNYLPSKPLRMADITDVSRLIKEVGAMVDRIRKGQQESTFSMDVINRLWVLMGGHVTDAAMEVIENDDIRSALLTAVESRWGTISLAELASRRAEAGAEAG</sequence>
<evidence type="ECO:0000313" key="2">
    <source>
        <dbReference type="EMBL" id="GAQ23891.1"/>
    </source>
</evidence>
<dbReference type="Proteomes" id="UP000056209">
    <property type="component" value="Unassembled WGS sequence"/>
</dbReference>
<proteinExistence type="predicted"/>